<organism evidence="8 9">
    <name type="scientific">Massilia pinisoli</name>
    <dbReference type="NCBI Taxonomy" id="1772194"/>
    <lineage>
        <taxon>Bacteria</taxon>
        <taxon>Pseudomonadati</taxon>
        <taxon>Pseudomonadota</taxon>
        <taxon>Betaproteobacteria</taxon>
        <taxon>Burkholderiales</taxon>
        <taxon>Oxalobacteraceae</taxon>
        <taxon>Telluria group</taxon>
        <taxon>Massilia</taxon>
    </lineage>
</organism>
<dbReference type="SMART" id="SM00458">
    <property type="entry name" value="RICIN"/>
    <property type="match status" value="1"/>
</dbReference>
<dbReference type="InterPro" id="IPR023296">
    <property type="entry name" value="Glyco_hydro_beta-prop_sf"/>
</dbReference>
<dbReference type="PANTHER" id="PTHR43301">
    <property type="entry name" value="ARABINAN ENDO-1,5-ALPHA-L-ARABINOSIDASE"/>
    <property type="match status" value="1"/>
</dbReference>
<dbReference type="SUPFAM" id="SSF75005">
    <property type="entry name" value="Arabinanase/levansucrase/invertase"/>
    <property type="match status" value="1"/>
</dbReference>
<keyword evidence="3 5" id="KW-0378">Hydrolase</keyword>
<dbReference type="RefSeq" id="WP_258818763.1">
    <property type="nucleotide sequence ID" value="NZ_JANUGW010000019.1"/>
</dbReference>
<keyword evidence="4 5" id="KW-0326">Glycosidase</keyword>
<dbReference type="Gene3D" id="2.115.10.20">
    <property type="entry name" value="Glycosyl hydrolase domain, family 43"/>
    <property type="match status" value="1"/>
</dbReference>
<dbReference type="Proteomes" id="UP001204151">
    <property type="component" value="Unassembled WGS sequence"/>
</dbReference>
<dbReference type="InterPro" id="IPR000772">
    <property type="entry name" value="Ricin_B_lectin"/>
</dbReference>
<evidence type="ECO:0000256" key="1">
    <source>
        <dbReference type="ARBA" id="ARBA00004834"/>
    </source>
</evidence>
<dbReference type="Pfam" id="PF14200">
    <property type="entry name" value="RicinB_lectin_2"/>
    <property type="match status" value="2"/>
</dbReference>
<gene>
    <name evidence="8" type="ORF">NX784_21615</name>
</gene>
<dbReference type="PROSITE" id="PS50231">
    <property type="entry name" value="RICIN_B_LECTIN"/>
    <property type="match status" value="1"/>
</dbReference>
<protein>
    <submittedName>
        <fullName evidence="8">Family 43 glycosylhydrolase</fullName>
    </submittedName>
</protein>
<keyword evidence="9" id="KW-1185">Reference proteome</keyword>
<name>A0ABT1ZWE7_9BURK</name>
<reference evidence="8 9" key="1">
    <citation type="submission" date="2022-08" db="EMBL/GenBank/DDBJ databases">
        <title>Reclassification of Massilia species as members of the genera Telluria, Duganella, Pseudoduganella, Mokoshia gen. nov. and Zemynaea gen. nov. using orthogonal and non-orthogonal genome-based approaches.</title>
        <authorList>
            <person name="Bowman J.P."/>
        </authorList>
    </citation>
    <scope>NUCLEOTIDE SEQUENCE [LARGE SCALE GENOMIC DNA]</scope>
    <source>
        <strain evidence="8 9">JCM 31316</strain>
    </source>
</reference>
<comment type="pathway">
    <text evidence="1">Glycan metabolism; L-arabinan degradation.</text>
</comment>
<evidence type="ECO:0000313" key="9">
    <source>
        <dbReference type="Proteomes" id="UP001204151"/>
    </source>
</evidence>
<dbReference type="EMBL" id="JANUGW010000019">
    <property type="protein sequence ID" value="MCS0584200.1"/>
    <property type="molecule type" value="Genomic_DNA"/>
</dbReference>
<dbReference type="PANTHER" id="PTHR43301:SF3">
    <property type="entry name" value="ARABINAN ENDO-1,5-ALPHA-L-ARABINOSIDASE A-RELATED"/>
    <property type="match status" value="1"/>
</dbReference>
<evidence type="ECO:0000256" key="4">
    <source>
        <dbReference type="ARBA" id="ARBA00023295"/>
    </source>
</evidence>
<accession>A0ABT1ZWE7</accession>
<dbReference type="CDD" id="cd08998">
    <property type="entry name" value="GH43_Arb43a-like"/>
    <property type="match status" value="1"/>
</dbReference>
<dbReference type="SUPFAM" id="SSF50370">
    <property type="entry name" value="Ricin B-like lectins"/>
    <property type="match status" value="1"/>
</dbReference>
<feature type="domain" description="Ricin B lectin" evidence="7">
    <location>
        <begin position="333"/>
        <end position="469"/>
    </location>
</feature>
<evidence type="ECO:0000256" key="2">
    <source>
        <dbReference type="ARBA" id="ARBA00009865"/>
    </source>
</evidence>
<evidence type="ECO:0000256" key="3">
    <source>
        <dbReference type="ARBA" id="ARBA00022801"/>
    </source>
</evidence>
<proteinExistence type="inferred from homology"/>
<feature type="chain" id="PRO_5046037967" evidence="6">
    <location>
        <begin position="19"/>
        <end position="471"/>
    </location>
</feature>
<dbReference type="InterPro" id="IPR050727">
    <property type="entry name" value="GH43_arabinanases"/>
</dbReference>
<dbReference type="InterPro" id="IPR035992">
    <property type="entry name" value="Ricin_B-like_lectins"/>
</dbReference>
<comment type="similarity">
    <text evidence="2 5">Belongs to the glycosyl hydrolase 43 family.</text>
</comment>
<dbReference type="CDD" id="cd00161">
    <property type="entry name" value="beta-trefoil_Ricin-like"/>
    <property type="match status" value="1"/>
</dbReference>
<evidence type="ECO:0000259" key="7">
    <source>
        <dbReference type="SMART" id="SM00458"/>
    </source>
</evidence>
<dbReference type="Gene3D" id="2.80.10.50">
    <property type="match status" value="1"/>
</dbReference>
<evidence type="ECO:0000256" key="5">
    <source>
        <dbReference type="RuleBase" id="RU361187"/>
    </source>
</evidence>
<keyword evidence="6" id="KW-0732">Signal</keyword>
<sequence length="471" mass="50709">MKLFLAIAAFLIACSASALDLQGLQNSHDPGTIVKDHDTYFHFTTGTNGIWYSTSTDLVNWGTTTGNVFSSTSYPSWITSNFPNWSKGSFWAPDVIKMNGYFYLYYSVTDTFGYANSAIGVARSPSLKNPVWTDLGIVVQSSGSPGANVINAIDPAVFRDHDGKVYLTYGSFFNGIGVAEINQSTGKLATNVTHLIGGNGLDMEGAYITRNKGYYYLFVNRGACCTNPLSNTTYYVEVYRSTSVTGPYTGGNVYNGTNTVMPNVDAAAPTHKGPGHVGVLKKDGCNYVSTHYVDTSDGNAKLQLMRMTYDANDWPVLTRNFTSITSCGGISDDPYVFTSALSGKAITVANASTANGALVQQLTYSGAQNQKWYVIGHGDGYYSIINANSLLSMDDYNNSTTAGTNIAQWGYWAGNGQQWSFASAGSGYFTVKNLLSGMVLDVQNKSTADNAQIIQYPSNGGTNQKWAMGAQ</sequence>
<dbReference type="Pfam" id="PF04616">
    <property type="entry name" value="Glyco_hydro_43"/>
    <property type="match status" value="1"/>
</dbReference>
<comment type="caution">
    <text evidence="8">The sequence shown here is derived from an EMBL/GenBank/DDBJ whole genome shotgun (WGS) entry which is preliminary data.</text>
</comment>
<evidence type="ECO:0000256" key="6">
    <source>
        <dbReference type="SAM" id="SignalP"/>
    </source>
</evidence>
<dbReference type="InterPro" id="IPR006710">
    <property type="entry name" value="Glyco_hydro_43"/>
</dbReference>
<evidence type="ECO:0000313" key="8">
    <source>
        <dbReference type="EMBL" id="MCS0584200.1"/>
    </source>
</evidence>
<feature type="signal peptide" evidence="6">
    <location>
        <begin position="1"/>
        <end position="18"/>
    </location>
</feature>